<keyword evidence="7 13" id="KW-1133">Transmembrane helix</keyword>
<name>A0A8S3SEM1_MYTED</name>
<keyword evidence="5 13" id="KW-0812">Transmembrane</keyword>
<accession>A0A8S3SEM1</accession>
<dbReference type="PROSITE" id="PS50184">
    <property type="entry name" value="VWFC_2"/>
    <property type="match status" value="1"/>
</dbReference>
<dbReference type="Gene3D" id="1.20.1070.10">
    <property type="entry name" value="Rhodopsin 7-helix transmembrane proteins"/>
    <property type="match status" value="1"/>
</dbReference>
<dbReference type="GO" id="GO:0045597">
    <property type="term" value="P:positive regulation of cell differentiation"/>
    <property type="evidence" value="ECO:0007669"/>
    <property type="project" value="TreeGrafter"/>
</dbReference>
<evidence type="ECO:0000256" key="5">
    <source>
        <dbReference type="ARBA" id="ARBA00022692"/>
    </source>
</evidence>
<comment type="subcellular location">
    <subcellularLocation>
        <location evidence="1">Membrane</location>
    </subcellularLocation>
    <subcellularLocation>
        <location evidence="2">Secreted</location>
    </subcellularLocation>
</comment>
<feature type="transmembrane region" description="Helical" evidence="13">
    <location>
        <begin position="146"/>
        <end position="167"/>
    </location>
</feature>
<evidence type="ECO:0000256" key="12">
    <source>
        <dbReference type="SAM" id="MobiDB-lite"/>
    </source>
</evidence>
<keyword evidence="9 11" id="KW-1015">Disulfide bond</keyword>
<proteinExistence type="inferred from homology"/>
<dbReference type="Proteomes" id="UP000683360">
    <property type="component" value="Unassembled WGS sequence"/>
</dbReference>
<keyword evidence="8 13" id="KW-0472">Membrane</keyword>
<dbReference type="InterPro" id="IPR035976">
    <property type="entry name" value="Sushi/SCR/CCP_sf"/>
</dbReference>
<dbReference type="GO" id="GO:0007155">
    <property type="term" value="P:cell adhesion"/>
    <property type="evidence" value="ECO:0007669"/>
    <property type="project" value="TreeGrafter"/>
</dbReference>
<evidence type="ECO:0000256" key="8">
    <source>
        <dbReference type="ARBA" id="ARBA00023136"/>
    </source>
</evidence>
<feature type="domain" description="VWFC" evidence="15">
    <location>
        <begin position="540"/>
        <end position="600"/>
    </location>
</feature>
<feature type="domain" description="Sushi" evidence="17">
    <location>
        <begin position="800"/>
        <end position="859"/>
    </location>
</feature>
<dbReference type="PROSITE" id="PS50262">
    <property type="entry name" value="G_PROTEIN_RECEP_F1_2"/>
    <property type="match status" value="1"/>
</dbReference>
<dbReference type="InterPro" id="IPR017452">
    <property type="entry name" value="GPCR_Rhodpsn_7TM"/>
</dbReference>
<dbReference type="PANTHER" id="PTHR11348:SF17">
    <property type="entry name" value="CCN"/>
    <property type="match status" value="1"/>
</dbReference>
<dbReference type="Pfam" id="PF00084">
    <property type="entry name" value="Sushi"/>
    <property type="match status" value="1"/>
</dbReference>
<evidence type="ECO:0000313" key="19">
    <source>
        <dbReference type="EMBL" id="CAG2215447.1"/>
    </source>
</evidence>
<comment type="caution">
    <text evidence="19">The sequence shown here is derived from an EMBL/GenBank/DDBJ whole genome shotgun (WGS) entry which is preliminary data.</text>
</comment>
<keyword evidence="6" id="KW-0732">Signal</keyword>
<dbReference type="SMART" id="SM00214">
    <property type="entry name" value="VWC"/>
    <property type="match status" value="1"/>
</dbReference>
<dbReference type="InterPro" id="IPR009030">
    <property type="entry name" value="Growth_fac_rcpt_cys_sf"/>
</dbReference>
<dbReference type="PRINTS" id="PR00237">
    <property type="entry name" value="GPCRRHODOPSN"/>
</dbReference>
<dbReference type="SMART" id="SM00121">
    <property type="entry name" value="IB"/>
    <property type="match status" value="1"/>
</dbReference>
<keyword evidence="11" id="KW-0768">Sushi</keyword>
<feature type="transmembrane region" description="Helical" evidence="13">
    <location>
        <begin position="204"/>
        <end position="236"/>
    </location>
</feature>
<evidence type="ECO:0000256" key="1">
    <source>
        <dbReference type="ARBA" id="ARBA00004370"/>
    </source>
</evidence>
<gene>
    <name evidence="19" type="ORF">MEDL_29219</name>
</gene>
<evidence type="ECO:0000259" key="18">
    <source>
        <dbReference type="PROSITE" id="PS51323"/>
    </source>
</evidence>
<dbReference type="AlphaFoldDB" id="A0A8S3SEM1"/>
<dbReference type="GO" id="GO:0004930">
    <property type="term" value="F:G protein-coupled receptor activity"/>
    <property type="evidence" value="ECO:0007669"/>
    <property type="project" value="InterPro"/>
</dbReference>
<feature type="transmembrane region" description="Helical" evidence="13">
    <location>
        <begin position="76"/>
        <end position="97"/>
    </location>
</feature>
<evidence type="ECO:0000256" key="13">
    <source>
        <dbReference type="SAM" id="Phobius"/>
    </source>
</evidence>
<dbReference type="CDD" id="cd00637">
    <property type="entry name" value="7tm_classA_rhodopsin-like"/>
    <property type="match status" value="1"/>
</dbReference>
<dbReference type="InterPro" id="IPR001007">
    <property type="entry name" value="VWF_dom"/>
</dbReference>
<dbReference type="GO" id="GO:0016020">
    <property type="term" value="C:membrane"/>
    <property type="evidence" value="ECO:0007669"/>
    <property type="project" value="UniProtKB-SubCell"/>
</dbReference>
<dbReference type="PROSITE" id="PS50923">
    <property type="entry name" value="SUSHI"/>
    <property type="match status" value="1"/>
</dbReference>
<evidence type="ECO:0000256" key="11">
    <source>
        <dbReference type="PROSITE-ProRule" id="PRU00302"/>
    </source>
</evidence>
<dbReference type="GO" id="GO:0005178">
    <property type="term" value="F:integrin binding"/>
    <property type="evidence" value="ECO:0007669"/>
    <property type="project" value="TreeGrafter"/>
</dbReference>
<organism evidence="19 20">
    <name type="scientific">Mytilus edulis</name>
    <name type="common">Blue mussel</name>
    <dbReference type="NCBI Taxonomy" id="6550"/>
    <lineage>
        <taxon>Eukaryota</taxon>
        <taxon>Metazoa</taxon>
        <taxon>Spiralia</taxon>
        <taxon>Lophotrochozoa</taxon>
        <taxon>Mollusca</taxon>
        <taxon>Bivalvia</taxon>
        <taxon>Autobranchia</taxon>
        <taxon>Pteriomorphia</taxon>
        <taxon>Mytilida</taxon>
        <taxon>Mytiloidea</taxon>
        <taxon>Mytilidae</taxon>
        <taxon>Mytilinae</taxon>
        <taxon>Mytilus</taxon>
    </lineage>
</organism>
<evidence type="ECO:0000259" key="15">
    <source>
        <dbReference type="PROSITE" id="PS50184"/>
    </source>
</evidence>
<evidence type="ECO:0000259" key="14">
    <source>
        <dbReference type="PROSITE" id="PS01225"/>
    </source>
</evidence>
<comment type="similarity">
    <text evidence="3">Belongs to the CCN family.</text>
</comment>
<feature type="transmembrane region" description="Helical" evidence="13">
    <location>
        <begin position="336"/>
        <end position="356"/>
    </location>
</feature>
<dbReference type="PROSITE" id="PS50092">
    <property type="entry name" value="TSP1"/>
    <property type="match status" value="1"/>
</dbReference>
<dbReference type="PROSITE" id="PS01225">
    <property type="entry name" value="CTCK_2"/>
    <property type="match status" value="1"/>
</dbReference>
<dbReference type="GO" id="GO:0005615">
    <property type="term" value="C:extracellular space"/>
    <property type="evidence" value="ECO:0007669"/>
    <property type="project" value="TreeGrafter"/>
</dbReference>
<dbReference type="CDD" id="cd00033">
    <property type="entry name" value="CCP"/>
    <property type="match status" value="1"/>
</dbReference>
<dbReference type="InterPro" id="IPR006207">
    <property type="entry name" value="Cys_knot_C"/>
</dbReference>
<evidence type="ECO:0000256" key="4">
    <source>
        <dbReference type="ARBA" id="ARBA00022525"/>
    </source>
</evidence>
<feature type="domain" description="CTCK" evidence="14">
    <location>
        <begin position="700"/>
        <end position="761"/>
    </location>
</feature>
<dbReference type="InterPro" id="IPR000884">
    <property type="entry name" value="TSP1_rpt"/>
</dbReference>
<feature type="transmembrane region" description="Helical" evidence="13">
    <location>
        <begin position="39"/>
        <end position="64"/>
    </location>
</feature>
<evidence type="ECO:0000256" key="10">
    <source>
        <dbReference type="PROSITE-ProRule" id="PRU00039"/>
    </source>
</evidence>
<dbReference type="SUPFAM" id="SSF57535">
    <property type="entry name" value="Complement control module/SCR domain"/>
    <property type="match status" value="1"/>
</dbReference>
<dbReference type="InterPro" id="IPR016187">
    <property type="entry name" value="CTDL_fold"/>
</dbReference>
<evidence type="ECO:0000256" key="3">
    <source>
        <dbReference type="ARBA" id="ARBA00008125"/>
    </source>
</evidence>
<dbReference type="InterPro" id="IPR000867">
    <property type="entry name" value="IGFBP-like"/>
</dbReference>
<dbReference type="InterPro" id="IPR016186">
    <property type="entry name" value="C-type_lectin-like/link_sf"/>
</dbReference>
<dbReference type="PANTHER" id="PTHR11348">
    <property type="entry name" value="CONNECTIVE TISSUE GROWTH FACTOR-RELATED"/>
    <property type="match status" value="1"/>
</dbReference>
<keyword evidence="4" id="KW-0964">Secreted</keyword>
<feature type="transmembrane region" description="Helical" evidence="13">
    <location>
        <begin position="117"/>
        <end position="134"/>
    </location>
</feature>
<dbReference type="Gene3D" id="2.10.70.10">
    <property type="entry name" value="Complement Module, domain 1"/>
    <property type="match status" value="1"/>
</dbReference>
<dbReference type="SMART" id="SM00032">
    <property type="entry name" value="CCP"/>
    <property type="match status" value="1"/>
</dbReference>
<evidence type="ECO:0000313" key="20">
    <source>
        <dbReference type="Proteomes" id="UP000683360"/>
    </source>
</evidence>
<evidence type="ECO:0000256" key="7">
    <source>
        <dbReference type="ARBA" id="ARBA00022989"/>
    </source>
</evidence>
<dbReference type="SUPFAM" id="SSF57184">
    <property type="entry name" value="Growth factor receptor domain"/>
    <property type="match status" value="1"/>
</dbReference>
<keyword evidence="20" id="KW-1185">Reference proteome</keyword>
<dbReference type="Pfam" id="PF00219">
    <property type="entry name" value="IGFBP"/>
    <property type="match status" value="1"/>
</dbReference>
<feature type="domain" description="G-protein coupled receptors family 1 profile" evidence="16">
    <location>
        <begin position="56"/>
        <end position="396"/>
    </location>
</feature>
<evidence type="ECO:0000256" key="9">
    <source>
        <dbReference type="ARBA" id="ARBA00023157"/>
    </source>
</evidence>
<dbReference type="InterPro" id="IPR050941">
    <property type="entry name" value="CCN"/>
</dbReference>
<dbReference type="GO" id="GO:0008201">
    <property type="term" value="F:heparin binding"/>
    <property type="evidence" value="ECO:0007669"/>
    <property type="project" value="TreeGrafter"/>
</dbReference>
<dbReference type="GO" id="GO:0031012">
    <property type="term" value="C:extracellular matrix"/>
    <property type="evidence" value="ECO:0007669"/>
    <property type="project" value="TreeGrafter"/>
</dbReference>
<dbReference type="Gene3D" id="2.20.100.10">
    <property type="entry name" value="Thrombospondin type-1 (TSP1) repeat"/>
    <property type="match status" value="1"/>
</dbReference>
<feature type="disulfide bond" evidence="11">
    <location>
        <begin position="802"/>
        <end position="845"/>
    </location>
</feature>
<dbReference type="OrthoDB" id="365605at2759"/>
<dbReference type="SMART" id="SM00041">
    <property type="entry name" value="CT"/>
    <property type="match status" value="1"/>
</dbReference>
<feature type="region of interest" description="Disordered" evidence="12">
    <location>
        <begin position="266"/>
        <end position="324"/>
    </location>
</feature>
<reference evidence="19" key="1">
    <citation type="submission" date="2021-03" db="EMBL/GenBank/DDBJ databases">
        <authorList>
            <person name="Bekaert M."/>
        </authorList>
    </citation>
    <scope>NUCLEOTIDE SEQUENCE</scope>
</reference>
<dbReference type="SUPFAM" id="SSF81321">
    <property type="entry name" value="Family A G protein-coupled receptor-like"/>
    <property type="match status" value="1"/>
</dbReference>
<protein>
    <submittedName>
        <fullName evidence="19">CYR61</fullName>
    </submittedName>
</protein>
<comment type="caution">
    <text evidence="10">Lacks conserved residue(s) required for the propagation of feature annotation.</text>
</comment>
<dbReference type="InterPro" id="IPR036383">
    <property type="entry name" value="TSP1_rpt_sf"/>
</dbReference>
<dbReference type="EMBL" id="CAJPWZ010001443">
    <property type="protein sequence ID" value="CAG2215447.1"/>
    <property type="molecule type" value="Genomic_DNA"/>
</dbReference>
<evidence type="ECO:0000256" key="6">
    <source>
        <dbReference type="ARBA" id="ARBA00022729"/>
    </source>
</evidence>
<dbReference type="InterPro" id="IPR043973">
    <property type="entry name" value="TSP1_CCN"/>
</dbReference>
<feature type="compositionally biased region" description="Polar residues" evidence="12">
    <location>
        <begin position="296"/>
        <end position="315"/>
    </location>
</feature>
<dbReference type="Gene3D" id="3.10.100.10">
    <property type="entry name" value="Mannose-Binding Protein A, subunit A"/>
    <property type="match status" value="1"/>
</dbReference>
<dbReference type="PROSITE" id="PS00222">
    <property type="entry name" value="IGFBP_N_1"/>
    <property type="match status" value="1"/>
</dbReference>
<dbReference type="Pfam" id="PF19035">
    <property type="entry name" value="TSP1_CCN"/>
    <property type="match status" value="1"/>
</dbReference>
<dbReference type="InterPro" id="IPR017891">
    <property type="entry name" value="Insulin_GF-bd_Cys-rich_CS"/>
</dbReference>
<dbReference type="PROSITE" id="PS51323">
    <property type="entry name" value="IGFBP_N_2"/>
    <property type="match status" value="1"/>
</dbReference>
<dbReference type="Pfam" id="PF00001">
    <property type="entry name" value="7tm_1"/>
    <property type="match status" value="1"/>
</dbReference>
<dbReference type="SUPFAM" id="SSF56436">
    <property type="entry name" value="C-type lectin-like"/>
    <property type="match status" value="1"/>
</dbReference>
<evidence type="ECO:0000259" key="16">
    <source>
        <dbReference type="PROSITE" id="PS50262"/>
    </source>
</evidence>
<dbReference type="InterPro" id="IPR000436">
    <property type="entry name" value="Sushi_SCR_CCP_dom"/>
</dbReference>
<dbReference type="InterPro" id="IPR000276">
    <property type="entry name" value="GPCR_Rhodpsn"/>
</dbReference>
<feature type="domain" description="IGFBP N-terminal" evidence="18">
    <location>
        <begin position="435"/>
        <end position="505"/>
    </location>
</feature>
<sequence length="1002" mass="114672">MASNESLNTTKSWISMVDNNKTITSPIYTENETLSERNLLVPMFFLGCLSVIGVPGNALILVVFNLKHKPSVHRTIILTLATYDFLLCGITLPFEIYDMNNQFTFHSVWVCKIFRTINYFFAFNSGYTLVLMTIDRYRRVCKPMNIQMTITVGRICIFGIGFASAIVTSPNLFIRGIHVIHINANLSGYDCTISDEYINSKVPAIYHGIILILCMLGIIVVIFLYVWIGHAILVHLRYQKRFKIDRRPSTYSASFVTSTSFTDITNTNNSTTEDRETTPPKVNQSRRSTGNERTDIPNTNNSPTKYRETTTSNANHIRRSTRNERKEKIDATSFKITKIAITISIFYIVSYIPTLVESILEGIYGDVVMSAYLSVPVMYLIQKTFAINHVVNPIIYGFIDTKFRNDCKVMFVAFVLFVRVKSTSSPVKRCGHFLIASECPRVCDCPHKQLNCEYGVPRVIDGCGCCHMCARQYGDTCSAVDRCDTDKGLYCDLLPNAQHGICKAIKYTYGFVDKVCETALLRTSTILILQKVVKLMVKKYNDGDTFYLNNNCRNRCTCQNGHYGCVDLCPQEYTKPSMIFCPNAELMPVRGQCCKEWSCLKPNKTESNKIPRHIANNYKLRPQNNPTWVEKSKQLNEVIQTGVTDCSLNGTKWSQCSVTCGVGISVRMAPKHCRRKEDTRLCYLRPCGTVLYSNDRKKKCTPTTRITKKERISYKDCHSVRAYRLKFCTNCKEKQCCYPKRTKTREIEFLCNDGRYEYFKYDWLMCELLGDTKHIISETGCIFSDIATWPKVSKYFDMALDCIGVPVVKKSVSTERFGVHRNIGAGVKFKCEDGYKLEGWPYSVCLPSGEWENYFSCVDEAETGSCPEYWIFHNEHCYFFSWEELTWNQAKDNCKERNSDLVKIEDENEELWIERSMPVEVETPAAAVVIYVVAVAVVGNQGYYASKCCGVCNRVSPVTDAGIFEREKNQWPVYIKWSYKCDTRWKSCCPVHDEKAGRSRKK</sequence>
<evidence type="ECO:0000256" key="2">
    <source>
        <dbReference type="ARBA" id="ARBA00004613"/>
    </source>
</evidence>
<evidence type="ECO:0000259" key="17">
    <source>
        <dbReference type="PROSITE" id="PS50923"/>
    </source>
</evidence>